<proteinExistence type="predicted"/>
<dbReference type="AlphaFoldDB" id="A0A612U8C7"/>
<name>A0A612U8C7_SALER</name>
<gene>
    <name evidence="1" type="ORF">F3S59_21555</name>
</gene>
<accession>A0A612U8C7</accession>
<dbReference type="EMBL" id="AAKVJX010000116">
    <property type="protein sequence ID" value="ECW1186392.1"/>
    <property type="molecule type" value="Genomic_DNA"/>
</dbReference>
<reference evidence="1" key="1">
    <citation type="submission" date="2019-09" db="EMBL/GenBank/DDBJ databases">
        <authorList>
            <consortium name="PulseNet: The National Subtyping Network for Foodborne Disease Surveillance"/>
            <person name="Tarr C.L."/>
            <person name="Trees E."/>
            <person name="Katz L.S."/>
            <person name="Carleton-Romer H.A."/>
            <person name="Stroika S."/>
            <person name="Kucerova Z."/>
            <person name="Roache K.F."/>
            <person name="Sabol A.L."/>
            <person name="Besser J."/>
            <person name="Gerner-Smidt P."/>
        </authorList>
    </citation>
    <scope>NUCLEOTIDE SEQUENCE</scope>
    <source>
        <strain evidence="1">PNUSAS099171</strain>
    </source>
</reference>
<comment type="caution">
    <text evidence="1">The sequence shown here is derived from an EMBL/GenBank/DDBJ whole genome shotgun (WGS) entry which is preliminary data.</text>
</comment>
<sequence length="94" mass="11435">MVLEQKNNEEAYVWGRMAVFAFDEYQKRKDSVFLRDKTYIIFREQVINHATEEIQNEITEPHDLNNVVNKYFHEIITLDYYQWKNDIEPVPPKP</sequence>
<evidence type="ECO:0000313" key="1">
    <source>
        <dbReference type="EMBL" id="ECW1186392.1"/>
    </source>
</evidence>
<protein>
    <submittedName>
        <fullName evidence="1">Uncharacterized protein</fullName>
    </submittedName>
</protein>
<organism evidence="1">
    <name type="scientific">Salmonella enterica</name>
    <name type="common">Salmonella choleraesuis</name>
    <dbReference type="NCBI Taxonomy" id="28901"/>
    <lineage>
        <taxon>Bacteria</taxon>
        <taxon>Pseudomonadati</taxon>
        <taxon>Pseudomonadota</taxon>
        <taxon>Gammaproteobacteria</taxon>
        <taxon>Enterobacterales</taxon>
        <taxon>Enterobacteriaceae</taxon>
        <taxon>Salmonella</taxon>
    </lineage>
</organism>